<dbReference type="InterPro" id="IPR045131">
    <property type="entry name" value="CISD1/2"/>
</dbReference>
<evidence type="ECO:0000256" key="6">
    <source>
        <dbReference type="ARBA" id="ARBA00034078"/>
    </source>
</evidence>
<gene>
    <name evidence="9" type="ORF">LAZ67_12001146</name>
</gene>
<organism evidence="9 10">
    <name type="scientific">Cordylochernes scorpioides</name>
    <dbReference type="NCBI Taxonomy" id="51811"/>
    <lineage>
        <taxon>Eukaryota</taxon>
        <taxon>Metazoa</taxon>
        <taxon>Ecdysozoa</taxon>
        <taxon>Arthropoda</taxon>
        <taxon>Chelicerata</taxon>
        <taxon>Arachnida</taxon>
        <taxon>Pseudoscorpiones</taxon>
        <taxon>Cheliferoidea</taxon>
        <taxon>Chernetidae</taxon>
        <taxon>Cordylochernes</taxon>
    </lineage>
</organism>
<evidence type="ECO:0000313" key="10">
    <source>
        <dbReference type="Proteomes" id="UP001235939"/>
    </source>
</evidence>
<keyword evidence="10" id="KW-1185">Reference proteome</keyword>
<accession>A0ABY6L4Y9</accession>
<dbReference type="InterPro" id="IPR018967">
    <property type="entry name" value="FeS-contain_CDGSH-typ"/>
</dbReference>
<keyword evidence="7" id="KW-0812">Transmembrane</keyword>
<evidence type="ECO:0000259" key="8">
    <source>
        <dbReference type="SMART" id="SM00704"/>
    </source>
</evidence>
<dbReference type="SMART" id="SM00704">
    <property type="entry name" value="ZnF_CDGSH"/>
    <property type="match status" value="1"/>
</dbReference>
<name>A0ABY6L4Y9_9ARAC</name>
<sequence>MLASSELIHALPWIGTAAAVAIAIYIKMKSKKESKDVCNPCIDKECQKIVHTKDIEELGDKTCFCRCWRSKKFPLCDGSHNAHNEATGDNVGPLIIKKKEK</sequence>
<evidence type="ECO:0000313" key="9">
    <source>
        <dbReference type="EMBL" id="UYV74825.1"/>
    </source>
</evidence>
<comment type="similarity">
    <text evidence="1">Belongs to the CISD protein family. CISD2 subfamily.</text>
</comment>
<dbReference type="EMBL" id="CP092874">
    <property type="protein sequence ID" value="UYV74825.1"/>
    <property type="molecule type" value="Genomic_DNA"/>
</dbReference>
<keyword evidence="5" id="KW-0411">Iron-sulfur</keyword>
<keyword evidence="2" id="KW-0001">2Fe-2S</keyword>
<evidence type="ECO:0000256" key="2">
    <source>
        <dbReference type="ARBA" id="ARBA00022714"/>
    </source>
</evidence>
<evidence type="ECO:0000256" key="7">
    <source>
        <dbReference type="SAM" id="Phobius"/>
    </source>
</evidence>
<dbReference type="InterPro" id="IPR042216">
    <property type="entry name" value="MitoNEET_CISD"/>
</dbReference>
<dbReference type="Gene3D" id="3.40.5.90">
    <property type="entry name" value="CDGSH iron-sulfur domain, mitoNEET-type"/>
    <property type="match status" value="1"/>
</dbReference>
<feature type="domain" description="Iron-binding zinc finger CDGSH type" evidence="8">
    <location>
        <begin position="48"/>
        <end position="86"/>
    </location>
</feature>
<dbReference type="Proteomes" id="UP001235939">
    <property type="component" value="Chromosome 12"/>
</dbReference>
<keyword evidence="7" id="KW-0472">Membrane</keyword>
<keyword evidence="3" id="KW-0479">Metal-binding</keyword>
<evidence type="ECO:0000256" key="3">
    <source>
        <dbReference type="ARBA" id="ARBA00022723"/>
    </source>
</evidence>
<keyword evidence="4" id="KW-0408">Iron</keyword>
<evidence type="ECO:0000256" key="5">
    <source>
        <dbReference type="ARBA" id="ARBA00023014"/>
    </source>
</evidence>
<evidence type="ECO:0000256" key="1">
    <source>
        <dbReference type="ARBA" id="ARBA00008624"/>
    </source>
</evidence>
<dbReference type="PANTHER" id="PTHR13680">
    <property type="entry name" value="CDGSH IRON-SULFUR DOMAIN-CONTAINING PROTEIN 1"/>
    <property type="match status" value="1"/>
</dbReference>
<reference evidence="9 10" key="1">
    <citation type="submission" date="2022-01" db="EMBL/GenBank/DDBJ databases">
        <title>A chromosomal length assembly of Cordylochernes scorpioides.</title>
        <authorList>
            <person name="Zeh D."/>
            <person name="Zeh J."/>
        </authorList>
    </citation>
    <scope>NUCLEOTIDE SEQUENCE [LARGE SCALE GENOMIC DNA]</scope>
    <source>
        <strain evidence="9">IN4F17</strain>
        <tissue evidence="9">Whole Body</tissue>
    </source>
</reference>
<dbReference type="Pfam" id="PF09360">
    <property type="entry name" value="zf-CDGSH"/>
    <property type="match status" value="1"/>
</dbReference>
<feature type="transmembrane region" description="Helical" evidence="7">
    <location>
        <begin position="6"/>
        <end position="26"/>
    </location>
</feature>
<comment type="cofactor">
    <cofactor evidence="6">
        <name>[2Fe-2S] cluster</name>
        <dbReference type="ChEBI" id="CHEBI:190135"/>
    </cofactor>
</comment>
<evidence type="ECO:0000256" key="4">
    <source>
        <dbReference type="ARBA" id="ARBA00023004"/>
    </source>
</evidence>
<protein>
    <submittedName>
        <fullName evidence="9">CISD1</fullName>
    </submittedName>
</protein>
<keyword evidence="7" id="KW-1133">Transmembrane helix</keyword>
<dbReference type="PANTHER" id="PTHR13680:SF5">
    <property type="entry name" value="CDGSH IRON-SULFUR DOMAIN-CONTAINING PROTEIN 1"/>
    <property type="match status" value="1"/>
</dbReference>
<proteinExistence type="inferred from homology"/>